<dbReference type="InterPro" id="IPR051937">
    <property type="entry name" value="R3H_domain_containing"/>
</dbReference>
<reference evidence="5 6" key="1">
    <citation type="journal article" date="2016" name="DNA Res.">
        <title>The draft genome of MD-2 pineapple using hybrid error correction of long reads.</title>
        <authorList>
            <person name="Redwan R.M."/>
            <person name="Saidin A."/>
            <person name="Kumar S.V."/>
        </authorList>
    </citation>
    <scope>NUCLEOTIDE SEQUENCE [LARGE SCALE GENOMIC DNA]</scope>
    <source>
        <strain evidence="6">cv. MD2</strain>
        <tissue evidence="5">Leaf</tissue>
    </source>
</reference>
<sequence length="395" mass="44639">MAEGKEMESPASCSAAAAAAAAEEEKGREGMPVPVDPFLVEALGNPRHRVTVLRMELDIQRFMKNPDLYQFEFPHFATSYLRRCAHRVAQHYGLQTMSLDNTTDGSGSRVMARKTLDSKFPAICLSEVSAQQPEKEIAEKIKIAIRPRPRSASSQNAAELYNKSGLRTVEERKEEYDKARARIFSGSNSPVEEGSSSPVLAEGRGLFTNRDEQECTKVTDDIEKFTKEGGSRVAIFKDREKDRSDPDYDRSYDRSHAQPEFQFGACTMVQPPLPQFDARISQFDTCRGTNPCELQLPHSAMNLYCAAFGQSESTSKDPVYFQWPNPAMIYANSYEQLRLAQLQAPFYQQLLSFGILRIASRYSSYCYSFRSLLLGRDILACRNQYLLIQYSVVRI</sequence>
<evidence type="ECO:0000256" key="1">
    <source>
        <dbReference type="ARBA" id="ARBA00022553"/>
    </source>
</evidence>
<comment type="caution">
    <text evidence="5">The sequence shown here is derived from an EMBL/GenBank/DDBJ whole genome shotgun (WGS) entry which is preliminary data.</text>
</comment>
<dbReference type="GO" id="GO:0003676">
    <property type="term" value="F:nucleic acid binding"/>
    <property type="evidence" value="ECO:0007669"/>
    <property type="project" value="UniProtKB-UniRule"/>
</dbReference>
<dbReference type="InterPro" id="IPR001374">
    <property type="entry name" value="R3H_dom"/>
</dbReference>
<dbReference type="SUPFAM" id="SSF82708">
    <property type="entry name" value="R3H domain"/>
    <property type="match status" value="1"/>
</dbReference>
<protein>
    <submittedName>
        <fullName evidence="5">R3H domain-containing protein 1</fullName>
    </submittedName>
</protein>
<dbReference type="Pfam" id="PF01424">
    <property type="entry name" value="R3H"/>
    <property type="match status" value="1"/>
</dbReference>
<feature type="domain" description="SUZ" evidence="4">
    <location>
        <begin position="119"/>
        <end position="188"/>
    </location>
</feature>
<dbReference type="Gene3D" id="3.30.1370.50">
    <property type="entry name" value="R3H-like domain"/>
    <property type="match status" value="1"/>
</dbReference>
<evidence type="ECO:0000259" key="4">
    <source>
        <dbReference type="PROSITE" id="PS51673"/>
    </source>
</evidence>
<gene>
    <name evidence="5" type="ORF">ACMD2_21864</name>
</gene>
<dbReference type="AlphaFoldDB" id="A0A199UZL7"/>
<dbReference type="EMBL" id="LSRQ01004078">
    <property type="protein sequence ID" value="OAY70090.1"/>
    <property type="molecule type" value="Genomic_DNA"/>
</dbReference>
<proteinExistence type="predicted"/>
<dbReference type="CDD" id="cd02642">
    <property type="entry name" value="R3H_encore_like"/>
    <property type="match status" value="1"/>
</dbReference>
<name>A0A199UZL7_ANACO</name>
<evidence type="ECO:0000259" key="3">
    <source>
        <dbReference type="PROSITE" id="PS51061"/>
    </source>
</evidence>
<evidence type="ECO:0000256" key="2">
    <source>
        <dbReference type="SAM" id="MobiDB-lite"/>
    </source>
</evidence>
<dbReference type="InterPro" id="IPR024771">
    <property type="entry name" value="SUZ"/>
</dbReference>
<dbReference type="Proteomes" id="UP000092600">
    <property type="component" value="Unassembled WGS sequence"/>
</dbReference>
<dbReference type="PROSITE" id="PS51061">
    <property type="entry name" value="R3H"/>
    <property type="match status" value="1"/>
</dbReference>
<dbReference type="PANTHER" id="PTHR15672:SF15">
    <property type="entry name" value="SINGLE-STRANDED NUCLEIC ACID BINDING R3H PROTEIN"/>
    <property type="match status" value="1"/>
</dbReference>
<keyword evidence="1" id="KW-0597">Phosphoprotein</keyword>
<evidence type="ECO:0000313" key="5">
    <source>
        <dbReference type="EMBL" id="OAY70090.1"/>
    </source>
</evidence>
<organism evidence="5 6">
    <name type="scientific">Ananas comosus</name>
    <name type="common">Pineapple</name>
    <name type="synonym">Ananas ananas</name>
    <dbReference type="NCBI Taxonomy" id="4615"/>
    <lineage>
        <taxon>Eukaryota</taxon>
        <taxon>Viridiplantae</taxon>
        <taxon>Streptophyta</taxon>
        <taxon>Embryophyta</taxon>
        <taxon>Tracheophyta</taxon>
        <taxon>Spermatophyta</taxon>
        <taxon>Magnoliopsida</taxon>
        <taxon>Liliopsida</taxon>
        <taxon>Poales</taxon>
        <taxon>Bromeliaceae</taxon>
        <taxon>Bromelioideae</taxon>
        <taxon>Ananas</taxon>
    </lineage>
</organism>
<dbReference type="Pfam" id="PF12752">
    <property type="entry name" value="SUZ"/>
    <property type="match status" value="1"/>
</dbReference>
<dbReference type="PANTHER" id="PTHR15672">
    <property type="entry name" value="CAMP-REGULATED PHOSPHOPROTEIN 21 RELATED R3H DOMAIN CONTAINING PROTEIN"/>
    <property type="match status" value="1"/>
</dbReference>
<feature type="region of interest" description="Disordered" evidence="2">
    <location>
        <begin position="1"/>
        <end position="31"/>
    </location>
</feature>
<evidence type="ECO:0000313" key="6">
    <source>
        <dbReference type="Proteomes" id="UP000092600"/>
    </source>
</evidence>
<dbReference type="SMART" id="SM00393">
    <property type="entry name" value="R3H"/>
    <property type="match status" value="1"/>
</dbReference>
<dbReference type="InterPro" id="IPR036867">
    <property type="entry name" value="R3H_dom_sf"/>
</dbReference>
<dbReference type="PROSITE" id="PS51673">
    <property type="entry name" value="SUZ"/>
    <property type="match status" value="1"/>
</dbReference>
<feature type="domain" description="R3H" evidence="3">
    <location>
        <begin position="49"/>
        <end position="118"/>
    </location>
</feature>
<accession>A0A199UZL7</accession>